<dbReference type="EMBL" id="VIVR01000001">
    <property type="protein sequence ID" value="TWE16999.1"/>
    <property type="molecule type" value="Genomic_DNA"/>
</dbReference>
<keyword evidence="2" id="KW-1185">Reference proteome</keyword>
<protein>
    <submittedName>
        <fullName evidence="1">Uncharacterized protein</fullName>
    </submittedName>
</protein>
<comment type="caution">
    <text evidence="1">The sequence shown here is derived from an EMBL/GenBank/DDBJ whole genome shotgun (WGS) entry which is preliminary data.</text>
</comment>
<reference evidence="1 2" key="1">
    <citation type="submission" date="2019-06" db="EMBL/GenBank/DDBJ databases">
        <title>Sequencing the genomes of 1000 actinobacteria strains.</title>
        <authorList>
            <person name="Klenk H.-P."/>
        </authorList>
    </citation>
    <scope>NUCLEOTIDE SEQUENCE [LARGE SCALE GENOMIC DNA]</scope>
    <source>
        <strain evidence="1 2">DSM 41649</strain>
    </source>
</reference>
<organism evidence="1 2">
    <name type="scientific">Kitasatospora atroaurantiaca</name>
    <dbReference type="NCBI Taxonomy" id="285545"/>
    <lineage>
        <taxon>Bacteria</taxon>
        <taxon>Bacillati</taxon>
        <taxon>Actinomycetota</taxon>
        <taxon>Actinomycetes</taxon>
        <taxon>Kitasatosporales</taxon>
        <taxon>Streptomycetaceae</taxon>
        <taxon>Kitasatospora</taxon>
    </lineage>
</organism>
<evidence type="ECO:0000313" key="1">
    <source>
        <dbReference type="EMBL" id="TWE16999.1"/>
    </source>
</evidence>
<gene>
    <name evidence="1" type="ORF">FB465_1996</name>
</gene>
<dbReference type="RefSeq" id="WP_145789504.1">
    <property type="nucleotide sequence ID" value="NZ_BAAABR010000054.1"/>
</dbReference>
<name>A0A561EN49_9ACTN</name>
<accession>A0A561EN49</accession>
<evidence type="ECO:0000313" key="2">
    <source>
        <dbReference type="Proteomes" id="UP000318416"/>
    </source>
</evidence>
<sequence>MTVTAKSSKLYEVQTATEIDCSGTSMKAGNTCLHHVFLTNYAAIEVGVTLSALCDGVGPLHFTAGKQWGKGLDIPPYVGNRPPVHVKEEISHGGAPAAPSGYQKVKVKVSTPAAQIFSEIYADLILRVECT</sequence>
<dbReference type="AlphaFoldDB" id="A0A561EN49"/>
<dbReference type="Proteomes" id="UP000318416">
    <property type="component" value="Unassembled WGS sequence"/>
</dbReference>
<proteinExistence type="predicted"/>